<dbReference type="EMBL" id="FNVG01000013">
    <property type="protein sequence ID" value="SEG41817.1"/>
    <property type="molecule type" value="Genomic_DNA"/>
</dbReference>
<dbReference type="RefSeq" id="WP_103881004.1">
    <property type="nucleotide sequence ID" value="NZ_FNVG01000013.1"/>
</dbReference>
<proteinExistence type="predicted"/>
<evidence type="ECO:0000259" key="2">
    <source>
        <dbReference type="Pfam" id="PF13436"/>
    </source>
</evidence>
<reference evidence="4" key="1">
    <citation type="submission" date="2016-10" db="EMBL/GenBank/DDBJ databases">
        <authorList>
            <person name="Varghese N."/>
            <person name="Submissions S."/>
        </authorList>
    </citation>
    <scope>NUCLEOTIDE SEQUENCE [LARGE SCALE GENOMIC DNA]</scope>
    <source>
        <strain evidence="4">CGMCC 1.7062</strain>
    </source>
</reference>
<evidence type="ECO:0000256" key="1">
    <source>
        <dbReference type="SAM" id="SignalP"/>
    </source>
</evidence>
<protein>
    <recommendedName>
        <fullName evidence="2">Glycine-zipper-containing OmpA-like membrane domain-containing protein</fullName>
    </recommendedName>
</protein>
<feature type="chain" id="PRO_5009292205" description="Glycine-zipper-containing OmpA-like membrane domain-containing protein" evidence="1">
    <location>
        <begin position="26"/>
        <end position="104"/>
    </location>
</feature>
<name>A0A1H6A1I6_9VIBR</name>
<dbReference type="AlphaFoldDB" id="A0A1H6A1I6"/>
<gene>
    <name evidence="3" type="ORF">SAMN04488244_113107</name>
</gene>
<dbReference type="Proteomes" id="UP000236721">
    <property type="component" value="Unassembled WGS sequence"/>
</dbReference>
<dbReference type="InterPro" id="IPR025693">
    <property type="entry name" value="Gly-zipper_OmpA-like_dom"/>
</dbReference>
<sequence length="104" mass="10740">MIKLNFPFIAIATLSAACLMQPAFAIDECYSSPLTDAIDGAVIGGVAGAVAGNAGTGAAIGAGVAVIDGEYNRAECEMAADEAELEYYADQEDMDEAEIEAELW</sequence>
<dbReference type="Pfam" id="PF13436">
    <property type="entry name" value="Gly-zipper_OmpA"/>
    <property type="match status" value="1"/>
</dbReference>
<feature type="signal peptide" evidence="1">
    <location>
        <begin position="1"/>
        <end position="25"/>
    </location>
</feature>
<accession>A0A1H6A1I6</accession>
<feature type="domain" description="Glycine-zipper-containing OmpA-like membrane" evidence="2">
    <location>
        <begin position="35"/>
        <end position="69"/>
    </location>
</feature>
<dbReference type="PROSITE" id="PS51257">
    <property type="entry name" value="PROKAR_LIPOPROTEIN"/>
    <property type="match status" value="1"/>
</dbReference>
<evidence type="ECO:0000313" key="4">
    <source>
        <dbReference type="Proteomes" id="UP000236721"/>
    </source>
</evidence>
<keyword evidence="1" id="KW-0732">Signal</keyword>
<evidence type="ECO:0000313" key="3">
    <source>
        <dbReference type="EMBL" id="SEG41817.1"/>
    </source>
</evidence>
<organism evidence="3 4">
    <name type="scientific">Vibrio hangzhouensis</name>
    <dbReference type="NCBI Taxonomy" id="462991"/>
    <lineage>
        <taxon>Bacteria</taxon>
        <taxon>Pseudomonadati</taxon>
        <taxon>Pseudomonadota</taxon>
        <taxon>Gammaproteobacteria</taxon>
        <taxon>Vibrionales</taxon>
        <taxon>Vibrionaceae</taxon>
        <taxon>Vibrio</taxon>
    </lineage>
</organism>
<keyword evidence="4" id="KW-1185">Reference proteome</keyword>